<name>A0A6A4ZHF9_9STRA</name>
<gene>
    <name evidence="3" type="ORF">As57867_005241</name>
</gene>
<dbReference type="OrthoDB" id="2431938at2759"/>
<sequence length="226" mass="24217">MHALISGAGVAGLILAHTLETILGATVDVIDRYPSNATSGGFAFLLLSNGVQGLKQLGLWESVSSVSTRIVNVSFYYATTGHLLGEECMKPDTYIVSRGPFLDAILSQRRHSIRKATLALSAAKDAESSPSDHVPPSRYDFVAGCEGARSPTRTWMNPDASVFSVGTFELMGLLSPVDSARLRSSLVPGHLHKYLASETGLAMGVVVLHSGDVLWYFQVNEDNHAL</sequence>
<dbReference type="AlphaFoldDB" id="A0A6A4ZHF9"/>
<proteinExistence type="predicted"/>
<feature type="domain" description="FAD-binding" evidence="2">
    <location>
        <begin position="3"/>
        <end position="219"/>
    </location>
</feature>
<evidence type="ECO:0000259" key="2">
    <source>
        <dbReference type="Pfam" id="PF01494"/>
    </source>
</evidence>
<dbReference type="SUPFAM" id="SSF51905">
    <property type="entry name" value="FAD/NAD(P)-binding domain"/>
    <property type="match status" value="1"/>
</dbReference>
<accession>A0A6A4ZHF9</accession>
<feature type="signal peptide" evidence="1">
    <location>
        <begin position="1"/>
        <end position="24"/>
    </location>
</feature>
<comment type="caution">
    <text evidence="3">The sequence shown here is derived from an EMBL/GenBank/DDBJ whole genome shotgun (WGS) entry which is preliminary data.</text>
</comment>
<evidence type="ECO:0000313" key="3">
    <source>
        <dbReference type="EMBL" id="KAF0711479.1"/>
    </source>
</evidence>
<reference evidence="3" key="1">
    <citation type="submission" date="2019-06" db="EMBL/GenBank/DDBJ databases">
        <title>Genomics analysis of Aphanomyces spp. identifies a new class of oomycete effector associated with host adaptation.</title>
        <authorList>
            <person name="Gaulin E."/>
        </authorList>
    </citation>
    <scope>NUCLEOTIDE SEQUENCE</scope>
    <source>
        <strain evidence="3">CBS 578.67</strain>
    </source>
</reference>
<feature type="non-terminal residue" evidence="3">
    <location>
        <position position="226"/>
    </location>
</feature>
<dbReference type="InterPro" id="IPR036188">
    <property type="entry name" value="FAD/NAD-bd_sf"/>
</dbReference>
<dbReference type="GO" id="GO:0071949">
    <property type="term" value="F:FAD binding"/>
    <property type="evidence" value="ECO:0007669"/>
    <property type="project" value="InterPro"/>
</dbReference>
<dbReference type="Pfam" id="PF01494">
    <property type="entry name" value="FAD_binding_3"/>
    <property type="match status" value="1"/>
</dbReference>
<evidence type="ECO:0000256" key="1">
    <source>
        <dbReference type="SAM" id="SignalP"/>
    </source>
</evidence>
<organism evidence="3">
    <name type="scientific">Aphanomyces stellatus</name>
    <dbReference type="NCBI Taxonomy" id="120398"/>
    <lineage>
        <taxon>Eukaryota</taxon>
        <taxon>Sar</taxon>
        <taxon>Stramenopiles</taxon>
        <taxon>Oomycota</taxon>
        <taxon>Saprolegniomycetes</taxon>
        <taxon>Saprolegniales</taxon>
        <taxon>Verrucalvaceae</taxon>
        <taxon>Aphanomyces</taxon>
    </lineage>
</organism>
<feature type="chain" id="PRO_5025409056" description="FAD-binding domain-containing protein" evidence="1">
    <location>
        <begin position="25"/>
        <end position="226"/>
    </location>
</feature>
<protein>
    <recommendedName>
        <fullName evidence="2">FAD-binding domain-containing protein</fullName>
    </recommendedName>
</protein>
<dbReference type="EMBL" id="VJMH01001590">
    <property type="protein sequence ID" value="KAF0711479.1"/>
    <property type="molecule type" value="Genomic_DNA"/>
</dbReference>
<dbReference type="Gene3D" id="3.50.50.60">
    <property type="entry name" value="FAD/NAD(P)-binding domain"/>
    <property type="match status" value="1"/>
</dbReference>
<keyword evidence="1" id="KW-0732">Signal</keyword>
<dbReference type="InterPro" id="IPR002938">
    <property type="entry name" value="FAD-bd"/>
</dbReference>